<evidence type="ECO:0000256" key="5">
    <source>
        <dbReference type="ARBA" id="ARBA00022833"/>
    </source>
</evidence>
<dbReference type="OrthoDB" id="8922241at2759"/>
<dbReference type="PROSITE" id="PS50157">
    <property type="entry name" value="ZINC_FINGER_C2H2_2"/>
    <property type="match status" value="3"/>
</dbReference>
<dbReference type="OMA" id="RHIMKIH"/>
<reference evidence="10" key="2">
    <citation type="submission" date="2020-01" db="EMBL/GenBank/DDBJ databases">
        <authorList>
            <person name="Korhonen P.K.K."/>
            <person name="Guangxu M.G."/>
            <person name="Wang T.W."/>
            <person name="Stroehlein A.J.S."/>
            <person name="Young N.D."/>
            <person name="Ang C.-S.A."/>
            <person name="Fernando D.W.F."/>
            <person name="Lu H.L."/>
            <person name="Taylor S.T."/>
            <person name="Ehtesham M.E.M."/>
            <person name="Najaraj S.H.N."/>
            <person name="Harsha G.H.G."/>
            <person name="Madugundu A.M."/>
            <person name="Renuse S.R."/>
            <person name="Holt D.H."/>
            <person name="Pandey A.P."/>
            <person name="Papenfuss A.P."/>
            <person name="Gasser R.B.G."/>
            <person name="Fischer K.F."/>
        </authorList>
    </citation>
    <scope>NUCLEOTIDE SEQUENCE</scope>
    <source>
        <strain evidence="10">SSS_KF_BRIS2020</strain>
    </source>
</reference>
<dbReference type="GO" id="GO:0000978">
    <property type="term" value="F:RNA polymerase II cis-regulatory region sequence-specific DNA binding"/>
    <property type="evidence" value="ECO:0007669"/>
    <property type="project" value="TreeGrafter"/>
</dbReference>
<evidence type="ECO:0000256" key="8">
    <source>
        <dbReference type="SAM" id="MobiDB-lite"/>
    </source>
</evidence>
<name>A0A834R7A7_SARSC</name>
<gene>
    <name evidence="10" type="ORF">SSS_7988</name>
</gene>
<keyword evidence="2" id="KW-0479">Metal-binding</keyword>
<evidence type="ECO:0000256" key="1">
    <source>
        <dbReference type="ARBA" id="ARBA00004123"/>
    </source>
</evidence>
<dbReference type="GO" id="GO:0008270">
    <property type="term" value="F:zinc ion binding"/>
    <property type="evidence" value="ECO:0007669"/>
    <property type="project" value="UniProtKB-KW"/>
</dbReference>
<dbReference type="GO" id="GO:0000981">
    <property type="term" value="F:DNA-binding transcription factor activity, RNA polymerase II-specific"/>
    <property type="evidence" value="ECO:0007669"/>
    <property type="project" value="TreeGrafter"/>
</dbReference>
<dbReference type="PANTHER" id="PTHR23235:SF139">
    <property type="entry name" value="HUCKEBEIN"/>
    <property type="match status" value="1"/>
</dbReference>
<sequence>MNWFRPWLEAHESLRSVIELDYRNRPIKDKLDVIEDQNESDRSKTIESLIQQKTLIRNGPVDGSKKSRIEETPNPTGSSSNQNLFYTFYYNYYHQLMMRNYCSSSSVEDKEYKSLICEKIFRNFDLQQFDSNETDSKNLDLEDERYRSIGNNTKSSSSSSSPSSSSSSSSSLSLINQNFSKYSNKTDVDPSVKTSSSNRSATFLEQSSKYRNLSTDINQILLKSIDLINENRSLIGNEQITQQTRNVNQSQPKLKKFVCAECQNAFTNRSQLNSHIRTHTGERPFVCDYNNCRKSFTRNEELTRHRRIHSGIRPYQCRWCEKRFGRKDHLRKHERTHERRLRSAFILNNFELNQNPNNNNLLKISQNIIERTKLIVESKN</sequence>
<dbReference type="InterPro" id="IPR013087">
    <property type="entry name" value="Znf_C2H2_type"/>
</dbReference>
<dbReference type="Gene3D" id="3.30.160.60">
    <property type="entry name" value="Classic Zinc Finger"/>
    <property type="match status" value="3"/>
</dbReference>
<keyword evidence="12" id="KW-1185">Reference proteome</keyword>
<evidence type="ECO:0000313" key="12">
    <source>
        <dbReference type="Proteomes" id="UP000070412"/>
    </source>
</evidence>
<evidence type="ECO:0000256" key="2">
    <source>
        <dbReference type="ARBA" id="ARBA00022723"/>
    </source>
</evidence>
<dbReference type="SMART" id="SM00355">
    <property type="entry name" value="ZnF_C2H2"/>
    <property type="match status" value="3"/>
</dbReference>
<dbReference type="PANTHER" id="PTHR23235">
    <property type="entry name" value="KRUEPPEL-LIKE TRANSCRIPTION FACTOR"/>
    <property type="match status" value="1"/>
</dbReference>
<reference evidence="11" key="3">
    <citation type="submission" date="2022-06" db="UniProtKB">
        <authorList>
            <consortium name="EnsemblMetazoa"/>
        </authorList>
    </citation>
    <scope>IDENTIFICATION</scope>
</reference>
<dbReference type="FunFam" id="3.30.160.60:FF:002689">
    <property type="entry name" value="Protein suppressor of hairy wing"/>
    <property type="match status" value="1"/>
</dbReference>
<keyword evidence="6" id="KW-0539">Nucleus</keyword>
<dbReference type="AlphaFoldDB" id="A0A834R7A7"/>
<accession>A0A834R7A7</accession>
<keyword evidence="3" id="KW-0677">Repeat</keyword>
<dbReference type="EMBL" id="WVUK01000062">
    <property type="protein sequence ID" value="KAF7490985.1"/>
    <property type="molecule type" value="Genomic_DNA"/>
</dbReference>
<evidence type="ECO:0000259" key="9">
    <source>
        <dbReference type="PROSITE" id="PS50157"/>
    </source>
</evidence>
<feature type="compositionally biased region" description="Low complexity" evidence="8">
    <location>
        <begin position="155"/>
        <end position="172"/>
    </location>
</feature>
<evidence type="ECO:0000256" key="4">
    <source>
        <dbReference type="ARBA" id="ARBA00022771"/>
    </source>
</evidence>
<organism evidence="10">
    <name type="scientific">Sarcoptes scabiei</name>
    <name type="common">Itch mite</name>
    <name type="synonym">Acarus scabiei</name>
    <dbReference type="NCBI Taxonomy" id="52283"/>
    <lineage>
        <taxon>Eukaryota</taxon>
        <taxon>Metazoa</taxon>
        <taxon>Ecdysozoa</taxon>
        <taxon>Arthropoda</taxon>
        <taxon>Chelicerata</taxon>
        <taxon>Arachnida</taxon>
        <taxon>Acari</taxon>
        <taxon>Acariformes</taxon>
        <taxon>Sarcoptiformes</taxon>
        <taxon>Astigmata</taxon>
        <taxon>Psoroptidia</taxon>
        <taxon>Sarcoptoidea</taxon>
        <taxon>Sarcoptidae</taxon>
        <taxon>Sarcoptinae</taxon>
        <taxon>Sarcoptes</taxon>
    </lineage>
</organism>
<dbReference type="Pfam" id="PF00096">
    <property type="entry name" value="zf-C2H2"/>
    <property type="match status" value="3"/>
</dbReference>
<feature type="domain" description="C2H2-type" evidence="9">
    <location>
        <begin position="257"/>
        <end position="284"/>
    </location>
</feature>
<evidence type="ECO:0000313" key="10">
    <source>
        <dbReference type="EMBL" id="KAF7490985.1"/>
    </source>
</evidence>
<dbReference type="PROSITE" id="PS00028">
    <property type="entry name" value="ZINC_FINGER_C2H2_1"/>
    <property type="match status" value="3"/>
</dbReference>
<keyword evidence="4 7" id="KW-0863">Zinc-finger</keyword>
<evidence type="ECO:0000256" key="6">
    <source>
        <dbReference type="ARBA" id="ARBA00023242"/>
    </source>
</evidence>
<feature type="domain" description="C2H2-type" evidence="9">
    <location>
        <begin position="285"/>
        <end position="314"/>
    </location>
</feature>
<feature type="region of interest" description="Disordered" evidence="8">
    <location>
        <begin position="57"/>
        <end position="79"/>
    </location>
</feature>
<comment type="subcellular location">
    <subcellularLocation>
        <location evidence="1">Nucleus</location>
    </subcellularLocation>
</comment>
<dbReference type="FunFam" id="3.30.160.60:FF:000125">
    <property type="entry name" value="Putative zinc finger protein 143"/>
    <property type="match status" value="1"/>
</dbReference>
<feature type="region of interest" description="Disordered" evidence="8">
    <location>
        <begin position="149"/>
        <end position="172"/>
    </location>
</feature>
<keyword evidence="5" id="KW-0862">Zinc</keyword>
<proteinExistence type="predicted"/>
<evidence type="ECO:0000256" key="3">
    <source>
        <dbReference type="ARBA" id="ARBA00022737"/>
    </source>
</evidence>
<dbReference type="GO" id="GO:0005634">
    <property type="term" value="C:nucleus"/>
    <property type="evidence" value="ECO:0007669"/>
    <property type="project" value="UniProtKB-SubCell"/>
</dbReference>
<evidence type="ECO:0000313" key="11">
    <source>
        <dbReference type="EnsemblMetazoa" id="KAF7490985.1"/>
    </source>
</evidence>
<dbReference type="SUPFAM" id="SSF57667">
    <property type="entry name" value="beta-beta-alpha zinc fingers"/>
    <property type="match status" value="2"/>
</dbReference>
<protein>
    <submittedName>
        <fullName evidence="10">Krueppel-like factor 15</fullName>
    </submittedName>
</protein>
<dbReference type="FunFam" id="3.30.160.60:FF:001182">
    <property type="entry name" value="Zinc finger, C2H2 type"/>
    <property type="match status" value="1"/>
</dbReference>
<dbReference type="InterPro" id="IPR036236">
    <property type="entry name" value="Znf_C2H2_sf"/>
</dbReference>
<evidence type="ECO:0000256" key="7">
    <source>
        <dbReference type="PROSITE-ProRule" id="PRU00042"/>
    </source>
</evidence>
<feature type="domain" description="C2H2-type" evidence="9">
    <location>
        <begin position="315"/>
        <end position="337"/>
    </location>
</feature>
<dbReference type="Proteomes" id="UP000070412">
    <property type="component" value="Unassembled WGS sequence"/>
</dbReference>
<reference evidence="12" key="1">
    <citation type="journal article" date="2020" name="PLoS Negl. Trop. Dis.">
        <title>High-quality nuclear genome for Sarcoptes scabiei-A critical resource for a neglected parasite.</title>
        <authorList>
            <person name="Korhonen P.K."/>
            <person name="Gasser R.B."/>
            <person name="Ma G."/>
            <person name="Wang T."/>
            <person name="Stroehlein A.J."/>
            <person name="Young N.D."/>
            <person name="Ang C.S."/>
            <person name="Fernando D.D."/>
            <person name="Lu H.C."/>
            <person name="Taylor S."/>
            <person name="Reynolds S.L."/>
            <person name="Mofiz E."/>
            <person name="Najaraj S.H."/>
            <person name="Gowda H."/>
            <person name="Madugundu A."/>
            <person name="Renuse S."/>
            <person name="Holt D."/>
            <person name="Pandey A."/>
            <person name="Papenfuss A.T."/>
            <person name="Fischer K."/>
        </authorList>
    </citation>
    <scope>NUCLEOTIDE SEQUENCE [LARGE SCALE GENOMIC DNA]</scope>
</reference>
<dbReference type="EnsemblMetazoa" id="SSS_7988s_mrna">
    <property type="protein sequence ID" value="KAF7490985.1"/>
    <property type="gene ID" value="SSS_7988"/>
</dbReference>